<evidence type="ECO:0000259" key="3">
    <source>
        <dbReference type="PROSITE" id="PS51186"/>
    </source>
</evidence>
<accession>A0A1Y2N3X1</accession>
<feature type="domain" description="N-acetyltransferase" evidence="3">
    <location>
        <begin position="3"/>
        <end position="163"/>
    </location>
</feature>
<protein>
    <submittedName>
        <fullName evidence="4">Mycothiol acetyltransferase</fullName>
        <ecNumber evidence="4">2.3.1.189</ecNumber>
    </submittedName>
</protein>
<dbReference type="InterPro" id="IPR050680">
    <property type="entry name" value="YpeA/RimI_acetyltransf"/>
</dbReference>
<evidence type="ECO:0000256" key="2">
    <source>
        <dbReference type="ARBA" id="ARBA00023315"/>
    </source>
</evidence>
<dbReference type="RefSeq" id="WP_085911943.1">
    <property type="nucleotide sequence ID" value="NZ_AP018920.1"/>
</dbReference>
<sequence length="163" mass="18309">MQVTITPYRPDHRQAVLDLAIRAWEPVFPQTEQAVPAFVYESFYPDGWRTRQLADLSTVLDEEPGSVDIALISGRAAGWVCTRLHPEDDMGEIYILAVDPVHQRQGVGSALTQRAFERIRAAGLRMIMVETGGDPGHAPARAAYEASGFVRWPVARYFRDLRE</sequence>
<dbReference type="AlphaFoldDB" id="A0A1Y2N3X1"/>
<dbReference type="InterPro" id="IPR016181">
    <property type="entry name" value="Acyl_CoA_acyltransferase"/>
</dbReference>
<dbReference type="SUPFAM" id="SSF55729">
    <property type="entry name" value="Acyl-CoA N-acyltransferases (Nat)"/>
    <property type="match status" value="1"/>
</dbReference>
<dbReference type="PANTHER" id="PTHR43420:SF44">
    <property type="entry name" value="ACETYLTRANSFERASE YPEA"/>
    <property type="match status" value="1"/>
</dbReference>
<evidence type="ECO:0000256" key="1">
    <source>
        <dbReference type="ARBA" id="ARBA00022679"/>
    </source>
</evidence>
<reference evidence="4 5" key="1">
    <citation type="submission" date="2016-09" db="EMBL/GenBank/DDBJ databases">
        <title>Pseudonocardia autotrophica DSM535, a candidate organism with high potential of specific P450 cytochromes.</title>
        <authorList>
            <person name="Grumaz C."/>
            <person name="Vainshtein Y."/>
            <person name="Kirstahler P."/>
            <person name="Sohn K."/>
        </authorList>
    </citation>
    <scope>NUCLEOTIDE SEQUENCE [LARGE SCALE GENOMIC DNA]</scope>
    <source>
        <strain evidence="4 5">DSM 535</strain>
    </source>
</reference>
<name>A0A1Y2N3X1_PSEAH</name>
<dbReference type="InterPro" id="IPR000182">
    <property type="entry name" value="GNAT_dom"/>
</dbReference>
<proteinExistence type="predicted"/>
<keyword evidence="5" id="KW-1185">Reference proteome</keyword>
<dbReference type="Gene3D" id="3.40.630.30">
    <property type="match status" value="1"/>
</dbReference>
<dbReference type="CDD" id="cd04301">
    <property type="entry name" value="NAT_SF"/>
    <property type="match status" value="1"/>
</dbReference>
<dbReference type="OrthoDB" id="9803233at2"/>
<dbReference type="PANTHER" id="PTHR43420">
    <property type="entry name" value="ACETYLTRANSFERASE"/>
    <property type="match status" value="1"/>
</dbReference>
<dbReference type="EC" id="2.3.1.189" evidence="4"/>
<comment type="caution">
    <text evidence="4">The sequence shown here is derived from an EMBL/GenBank/DDBJ whole genome shotgun (WGS) entry which is preliminary data.</text>
</comment>
<evidence type="ECO:0000313" key="4">
    <source>
        <dbReference type="EMBL" id="OSY42165.1"/>
    </source>
</evidence>
<dbReference type="Pfam" id="PF00583">
    <property type="entry name" value="Acetyltransf_1"/>
    <property type="match status" value="1"/>
</dbReference>
<dbReference type="EMBL" id="MIGB01000006">
    <property type="protein sequence ID" value="OSY42165.1"/>
    <property type="molecule type" value="Genomic_DNA"/>
</dbReference>
<keyword evidence="2 4" id="KW-0012">Acyltransferase</keyword>
<dbReference type="PROSITE" id="PS51186">
    <property type="entry name" value="GNAT"/>
    <property type="match status" value="1"/>
</dbReference>
<keyword evidence="1 4" id="KW-0808">Transferase</keyword>
<gene>
    <name evidence="4" type="primary">mshD_3</name>
    <name evidence="4" type="ORF">BG845_01663</name>
</gene>
<organism evidence="4 5">
    <name type="scientific">Pseudonocardia autotrophica</name>
    <name type="common">Amycolata autotrophica</name>
    <name type="synonym">Nocardia autotrophica</name>
    <dbReference type="NCBI Taxonomy" id="2074"/>
    <lineage>
        <taxon>Bacteria</taxon>
        <taxon>Bacillati</taxon>
        <taxon>Actinomycetota</taxon>
        <taxon>Actinomycetes</taxon>
        <taxon>Pseudonocardiales</taxon>
        <taxon>Pseudonocardiaceae</taxon>
        <taxon>Pseudonocardia</taxon>
    </lineage>
</organism>
<dbReference type="GO" id="GO:0035447">
    <property type="term" value="F:mycothiol synthase activity"/>
    <property type="evidence" value="ECO:0007669"/>
    <property type="project" value="UniProtKB-EC"/>
</dbReference>
<dbReference type="Proteomes" id="UP000194360">
    <property type="component" value="Unassembled WGS sequence"/>
</dbReference>
<dbReference type="STRING" id="2074.BG845_01663"/>
<evidence type="ECO:0000313" key="5">
    <source>
        <dbReference type="Proteomes" id="UP000194360"/>
    </source>
</evidence>